<organism evidence="1 2">
    <name type="scientific">Geodia barretti</name>
    <name type="common">Barrett's horny sponge</name>
    <dbReference type="NCBI Taxonomy" id="519541"/>
    <lineage>
        <taxon>Eukaryota</taxon>
        <taxon>Metazoa</taxon>
        <taxon>Porifera</taxon>
        <taxon>Demospongiae</taxon>
        <taxon>Heteroscleromorpha</taxon>
        <taxon>Tetractinellida</taxon>
        <taxon>Astrophorina</taxon>
        <taxon>Geodiidae</taxon>
        <taxon>Geodia</taxon>
    </lineage>
</organism>
<gene>
    <name evidence="1" type="ORF">GBAR_LOCUS23924</name>
</gene>
<sequence length="52" mass="5812">MYCTALSSYRQCIQDGLLACLSVRVLTKSTKYLGHLTSIIQNLGHSNFNGKY</sequence>
<dbReference type="Proteomes" id="UP001174909">
    <property type="component" value="Unassembled WGS sequence"/>
</dbReference>
<reference evidence="1" key="1">
    <citation type="submission" date="2023-03" db="EMBL/GenBank/DDBJ databases">
        <authorList>
            <person name="Steffen K."/>
            <person name="Cardenas P."/>
        </authorList>
    </citation>
    <scope>NUCLEOTIDE SEQUENCE</scope>
</reference>
<name>A0AA35T9A7_GEOBA</name>
<proteinExistence type="predicted"/>
<comment type="caution">
    <text evidence="1">The sequence shown here is derived from an EMBL/GenBank/DDBJ whole genome shotgun (WGS) entry which is preliminary data.</text>
</comment>
<dbReference type="AlphaFoldDB" id="A0AA35T9A7"/>
<accession>A0AA35T9A7</accession>
<keyword evidence="2" id="KW-1185">Reference proteome</keyword>
<dbReference type="EMBL" id="CASHTH010003303">
    <property type="protein sequence ID" value="CAI8043117.1"/>
    <property type="molecule type" value="Genomic_DNA"/>
</dbReference>
<protein>
    <submittedName>
        <fullName evidence="1">Uncharacterized protein</fullName>
    </submittedName>
</protein>
<evidence type="ECO:0000313" key="1">
    <source>
        <dbReference type="EMBL" id="CAI8043117.1"/>
    </source>
</evidence>
<evidence type="ECO:0000313" key="2">
    <source>
        <dbReference type="Proteomes" id="UP001174909"/>
    </source>
</evidence>